<dbReference type="AlphaFoldDB" id="A0A8H7PQX7"/>
<reference evidence="1" key="1">
    <citation type="submission" date="2020-12" db="EMBL/GenBank/DDBJ databases">
        <title>Metabolic potential, ecology and presence of endohyphal bacteria is reflected in genomic diversity of Mucoromycotina.</title>
        <authorList>
            <person name="Muszewska A."/>
            <person name="Okrasinska A."/>
            <person name="Steczkiewicz K."/>
            <person name="Drgas O."/>
            <person name="Orlowska M."/>
            <person name="Perlinska-Lenart U."/>
            <person name="Aleksandrzak-Piekarczyk T."/>
            <person name="Szatraj K."/>
            <person name="Zielenkiewicz U."/>
            <person name="Pilsyk S."/>
            <person name="Malc E."/>
            <person name="Mieczkowski P."/>
            <person name="Kruszewska J.S."/>
            <person name="Biernat P."/>
            <person name="Pawlowska J."/>
        </authorList>
    </citation>
    <scope>NUCLEOTIDE SEQUENCE</scope>
    <source>
        <strain evidence="1">WA0000067209</strain>
    </source>
</reference>
<protein>
    <submittedName>
        <fullName evidence="1">Uncharacterized protein</fullName>
    </submittedName>
</protein>
<gene>
    <name evidence="1" type="ORF">INT43_003393</name>
</gene>
<evidence type="ECO:0000313" key="2">
    <source>
        <dbReference type="Proteomes" id="UP000654370"/>
    </source>
</evidence>
<evidence type="ECO:0000313" key="1">
    <source>
        <dbReference type="EMBL" id="KAG2178140.1"/>
    </source>
</evidence>
<accession>A0A8H7PQX7</accession>
<comment type="caution">
    <text evidence="1">The sequence shown here is derived from an EMBL/GenBank/DDBJ whole genome shotgun (WGS) entry which is preliminary data.</text>
</comment>
<proteinExistence type="predicted"/>
<name>A0A8H7PQX7_MORIS</name>
<organism evidence="1 2">
    <name type="scientific">Mortierella isabellina</name>
    <name type="common">Filamentous fungus</name>
    <name type="synonym">Umbelopsis isabellina</name>
    <dbReference type="NCBI Taxonomy" id="91625"/>
    <lineage>
        <taxon>Eukaryota</taxon>
        <taxon>Fungi</taxon>
        <taxon>Fungi incertae sedis</taxon>
        <taxon>Mucoromycota</taxon>
        <taxon>Mucoromycotina</taxon>
        <taxon>Umbelopsidomycetes</taxon>
        <taxon>Umbelopsidales</taxon>
        <taxon>Umbelopsidaceae</taxon>
        <taxon>Umbelopsis</taxon>
    </lineage>
</organism>
<dbReference type="EMBL" id="JAEPQZ010000008">
    <property type="protein sequence ID" value="KAG2178140.1"/>
    <property type="molecule type" value="Genomic_DNA"/>
</dbReference>
<keyword evidence="2" id="KW-1185">Reference proteome</keyword>
<sequence length="417" mass="46633">MQRNNNHFPAANASVTVSPIIIHRLVEHIQILQKRLEQLERHNVISATQSLANISAAYDISPIPSRLSLLNMITKQNASDESSNADMLTVRDRQASASSSMSEMPTIENVHHDDFHPAKTLSKEESQQLMEALSRLEYLDINSDTSSVKEQEIQTGQESERSSYVYEGNELEEKIDLNEDQWMSGGGSQTPSLSYSISTDTISVDDRLPSQTFAVNVSSPFITIEQNPQNFFRPLSQHLQEQDIPNVPFVDIPYNQSLPSALEDSEIQTPHSDMLVSADLNISQPEGSVTYGRCYSSFFPTTLLGSPITVHRSSARHSLAKSMTELTPMLKQSGSCLNLQDKIHIDNSSTVFSEAKSMSDVNDVAFPQLSNVNRLRRWLRSKLTGSHKMKRSQSAPVLNTLMKTSFSMKFSKPNDMH</sequence>
<dbReference type="OrthoDB" id="2368381at2759"/>
<dbReference type="Proteomes" id="UP000654370">
    <property type="component" value="Unassembled WGS sequence"/>
</dbReference>